<dbReference type="Proteomes" id="UP000199236">
    <property type="component" value="Unassembled WGS sequence"/>
</dbReference>
<reference evidence="1 2" key="1">
    <citation type="submission" date="2016-10" db="EMBL/GenBank/DDBJ databases">
        <authorList>
            <person name="de Groot N.N."/>
        </authorList>
    </citation>
    <scope>NUCLEOTIDE SEQUENCE [LARGE SCALE GENOMIC DNA]</scope>
    <source>
        <strain evidence="1 2">CGMCC 1.9157</strain>
    </source>
</reference>
<dbReference type="STRING" id="655353.SAMN04488056_10398"/>
<evidence type="ECO:0000313" key="1">
    <source>
        <dbReference type="EMBL" id="SFO08375.1"/>
    </source>
</evidence>
<accession>A0A1I5EAB5</accession>
<proteinExistence type="predicted"/>
<organism evidence="1 2">
    <name type="scientific">Cohaesibacter marisflavi</name>
    <dbReference type="NCBI Taxonomy" id="655353"/>
    <lineage>
        <taxon>Bacteria</taxon>
        <taxon>Pseudomonadati</taxon>
        <taxon>Pseudomonadota</taxon>
        <taxon>Alphaproteobacteria</taxon>
        <taxon>Hyphomicrobiales</taxon>
        <taxon>Cohaesibacteraceae</taxon>
    </lineage>
</organism>
<dbReference type="EMBL" id="FOVR01000003">
    <property type="protein sequence ID" value="SFO08375.1"/>
    <property type="molecule type" value="Genomic_DNA"/>
</dbReference>
<dbReference type="AlphaFoldDB" id="A0A1I5EAB5"/>
<protein>
    <submittedName>
        <fullName evidence="1">Uncharacterized protein</fullName>
    </submittedName>
</protein>
<gene>
    <name evidence="1" type="ORF">SAMN04488056_10398</name>
</gene>
<sequence length="93" mass="10535">MPILPCLACVFLGADLGRYQRINLVPGSEQAIRPVLWQKNTYLKQRVVFLAFWYPTKDALCAMSVISILIGEFCKKAIQVKSNGKTICRFLNL</sequence>
<name>A0A1I5EAB5_9HYPH</name>
<dbReference type="RefSeq" id="WP_139229225.1">
    <property type="nucleotide sequence ID" value="NZ_FOVR01000003.1"/>
</dbReference>
<evidence type="ECO:0000313" key="2">
    <source>
        <dbReference type="Proteomes" id="UP000199236"/>
    </source>
</evidence>
<keyword evidence="2" id="KW-1185">Reference proteome</keyword>